<sequence>MTVITSTPVSPGPACAGDGASGSAAPATPPAQKAMALAPAARTRPIFELNRIYPPGGAVARRSIRHDVRSAFGALHYEYNLREAI</sequence>
<dbReference type="EMBL" id="BMDU01000005">
    <property type="protein sequence ID" value="GFZ94897.1"/>
    <property type="molecule type" value="Genomic_DNA"/>
</dbReference>
<evidence type="ECO:0000256" key="1">
    <source>
        <dbReference type="SAM" id="MobiDB-lite"/>
    </source>
</evidence>
<protein>
    <submittedName>
        <fullName evidence="2">Uncharacterized protein</fullName>
    </submittedName>
</protein>
<comment type="caution">
    <text evidence="2">The sequence shown here is derived from an EMBL/GenBank/DDBJ whole genome shotgun (WGS) entry which is preliminary data.</text>
</comment>
<evidence type="ECO:0000313" key="2">
    <source>
        <dbReference type="EMBL" id="GFZ94897.1"/>
    </source>
</evidence>
<organism evidence="2 3">
    <name type="scientific">Sphingobium fuliginis (strain ATCC 27551)</name>
    <dbReference type="NCBI Taxonomy" id="336203"/>
    <lineage>
        <taxon>Bacteria</taxon>
        <taxon>Pseudomonadati</taxon>
        <taxon>Pseudomonadota</taxon>
        <taxon>Alphaproteobacteria</taxon>
        <taxon>Sphingomonadales</taxon>
        <taxon>Sphingomonadaceae</taxon>
        <taxon>Sphingobium</taxon>
    </lineage>
</organism>
<reference evidence="3" key="1">
    <citation type="journal article" date="2019" name="Int. J. Syst. Evol. Microbiol.">
        <title>The Global Catalogue of Microorganisms (GCM) 10K type strain sequencing project: providing services to taxonomists for standard genome sequencing and annotation.</title>
        <authorList>
            <consortium name="The Broad Institute Genomics Platform"/>
            <consortium name="The Broad Institute Genome Sequencing Center for Infectious Disease"/>
            <person name="Wu L."/>
            <person name="Ma J."/>
        </authorList>
    </citation>
    <scope>NUCLEOTIDE SEQUENCE [LARGE SCALE GENOMIC DNA]</scope>
    <source>
        <strain evidence="3">CCM 7327</strain>
    </source>
</reference>
<feature type="compositionally biased region" description="Low complexity" evidence="1">
    <location>
        <begin position="12"/>
        <end position="37"/>
    </location>
</feature>
<gene>
    <name evidence="2" type="ORF">GCM10019071_26570</name>
</gene>
<accession>A0ABQ1F0F2</accession>
<name>A0ABQ1F0F2_SPHSA</name>
<dbReference type="Proteomes" id="UP000628109">
    <property type="component" value="Unassembled WGS sequence"/>
</dbReference>
<proteinExistence type="predicted"/>
<feature type="region of interest" description="Disordered" evidence="1">
    <location>
        <begin position="1"/>
        <end position="37"/>
    </location>
</feature>
<evidence type="ECO:0000313" key="3">
    <source>
        <dbReference type="Proteomes" id="UP000628109"/>
    </source>
</evidence>
<keyword evidence="3" id="KW-1185">Reference proteome</keyword>